<name>A0A3B1DBJ5_9ZZZZ</name>
<sequence length="244" mass="26118">MSDPVASAKTNPVPPDPATAWLSRLAGKFVVIDGPDGSGKSTQLDRFVAECESHRVPLAKVRDPGGTRVGERIRDILLNRDHDDMGIRCEMLLYMASRAELVDEQVRPGLKAGKLVLGDRFVSSTLAYQGTAGGLTAREITAAAEAATGGLWPDITILLDVDTATANTRMTGSAPKGAKPDPTLSLFADRMEAKGDAFHARVRQGYLDQAAANPDRYLVIDATGTPEQVWSNLLAQLRAHTIAQ</sequence>
<dbReference type="PROSITE" id="PS01331">
    <property type="entry name" value="THYMIDYLATE_KINASE"/>
    <property type="match status" value="1"/>
</dbReference>
<comment type="catalytic activity">
    <reaction evidence="8">
        <text>dTMP + ATP = dTDP + ADP</text>
        <dbReference type="Rhea" id="RHEA:13517"/>
        <dbReference type="ChEBI" id="CHEBI:30616"/>
        <dbReference type="ChEBI" id="CHEBI:58369"/>
        <dbReference type="ChEBI" id="CHEBI:63528"/>
        <dbReference type="ChEBI" id="CHEBI:456216"/>
        <dbReference type="EC" id="2.7.4.9"/>
    </reaction>
</comment>
<dbReference type="NCBIfam" id="TIGR00041">
    <property type="entry name" value="DTMP_kinase"/>
    <property type="match status" value="1"/>
</dbReference>
<evidence type="ECO:0000256" key="1">
    <source>
        <dbReference type="ARBA" id="ARBA00009776"/>
    </source>
</evidence>
<keyword evidence="7" id="KW-0067">ATP-binding</keyword>
<keyword evidence="4" id="KW-0545">Nucleotide biosynthesis</keyword>
<dbReference type="GO" id="GO:0006235">
    <property type="term" value="P:dTTP biosynthetic process"/>
    <property type="evidence" value="ECO:0007669"/>
    <property type="project" value="TreeGrafter"/>
</dbReference>
<dbReference type="InterPro" id="IPR027417">
    <property type="entry name" value="P-loop_NTPase"/>
</dbReference>
<dbReference type="InterPro" id="IPR018094">
    <property type="entry name" value="Thymidylate_kinase"/>
</dbReference>
<dbReference type="CDD" id="cd01672">
    <property type="entry name" value="TMPK"/>
    <property type="match status" value="1"/>
</dbReference>
<accession>A0A3B1DBJ5</accession>
<comment type="similarity">
    <text evidence="1">Belongs to the thymidylate kinase family.</text>
</comment>
<dbReference type="SUPFAM" id="SSF52540">
    <property type="entry name" value="P-loop containing nucleoside triphosphate hydrolases"/>
    <property type="match status" value="1"/>
</dbReference>
<evidence type="ECO:0000256" key="4">
    <source>
        <dbReference type="ARBA" id="ARBA00022727"/>
    </source>
</evidence>
<keyword evidence="6 10" id="KW-0418">Kinase</keyword>
<dbReference type="Pfam" id="PF02223">
    <property type="entry name" value="Thymidylate_kin"/>
    <property type="match status" value="1"/>
</dbReference>
<dbReference type="GO" id="GO:0006227">
    <property type="term" value="P:dUDP biosynthetic process"/>
    <property type="evidence" value="ECO:0007669"/>
    <property type="project" value="TreeGrafter"/>
</dbReference>
<reference evidence="10" key="1">
    <citation type="submission" date="2018-06" db="EMBL/GenBank/DDBJ databases">
        <authorList>
            <person name="Zhirakovskaya E."/>
        </authorList>
    </citation>
    <scope>NUCLEOTIDE SEQUENCE</scope>
</reference>
<evidence type="ECO:0000259" key="9">
    <source>
        <dbReference type="Pfam" id="PF02223"/>
    </source>
</evidence>
<evidence type="ECO:0000256" key="5">
    <source>
        <dbReference type="ARBA" id="ARBA00022741"/>
    </source>
</evidence>
<keyword evidence="3 10" id="KW-0808">Transferase</keyword>
<feature type="domain" description="Thymidylate kinase-like" evidence="9">
    <location>
        <begin position="32"/>
        <end position="229"/>
    </location>
</feature>
<organism evidence="10">
    <name type="scientific">hydrothermal vent metagenome</name>
    <dbReference type="NCBI Taxonomy" id="652676"/>
    <lineage>
        <taxon>unclassified sequences</taxon>
        <taxon>metagenomes</taxon>
        <taxon>ecological metagenomes</taxon>
    </lineage>
</organism>
<dbReference type="EC" id="2.7.4.9" evidence="2"/>
<gene>
    <name evidence="10" type="ORF">MNBD_PLANCTO03-1788</name>
</gene>
<dbReference type="AlphaFoldDB" id="A0A3B1DBJ5"/>
<dbReference type="Gene3D" id="3.40.50.300">
    <property type="entry name" value="P-loop containing nucleotide triphosphate hydrolases"/>
    <property type="match status" value="1"/>
</dbReference>
<dbReference type="GO" id="GO:0005829">
    <property type="term" value="C:cytosol"/>
    <property type="evidence" value="ECO:0007669"/>
    <property type="project" value="TreeGrafter"/>
</dbReference>
<proteinExistence type="inferred from homology"/>
<dbReference type="HAMAP" id="MF_00165">
    <property type="entry name" value="Thymidylate_kinase"/>
    <property type="match status" value="1"/>
</dbReference>
<dbReference type="GO" id="GO:0004798">
    <property type="term" value="F:dTMP kinase activity"/>
    <property type="evidence" value="ECO:0007669"/>
    <property type="project" value="UniProtKB-EC"/>
</dbReference>
<dbReference type="GO" id="GO:0006233">
    <property type="term" value="P:dTDP biosynthetic process"/>
    <property type="evidence" value="ECO:0007669"/>
    <property type="project" value="InterPro"/>
</dbReference>
<evidence type="ECO:0000256" key="8">
    <source>
        <dbReference type="ARBA" id="ARBA00048743"/>
    </source>
</evidence>
<dbReference type="EMBL" id="UOGK01000127">
    <property type="protein sequence ID" value="VAX38122.1"/>
    <property type="molecule type" value="Genomic_DNA"/>
</dbReference>
<evidence type="ECO:0000256" key="2">
    <source>
        <dbReference type="ARBA" id="ARBA00012980"/>
    </source>
</evidence>
<evidence type="ECO:0000313" key="10">
    <source>
        <dbReference type="EMBL" id="VAX38122.1"/>
    </source>
</evidence>
<dbReference type="InterPro" id="IPR039430">
    <property type="entry name" value="Thymidylate_kin-like_dom"/>
</dbReference>
<dbReference type="InterPro" id="IPR018095">
    <property type="entry name" value="Thymidylate_kin_CS"/>
</dbReference>
<dbReference type="PANTHER" id="PTHR10344:SF4">
    <property type="entry name" value="UMP-CMP KINASE 2, MITOCHONDRIAL"/>
    <property type="match status" value="1"/>
</dbReference>
<dbReference type="GO" id="GO:0005524">
    <property type="term" value="F:ATP binding"/>
    <property type="evidence" value="ECO:0007669"/>
    <property type="project" value="UniProtKB-KW"/>
</dbReference>
<evidence type="ECO:0000256" key="3">
    <source>
        <dbReference type="ARBA" id="ARBA00022679"/>
    </source>
</evidence>
<evidence type="ECO:0000256" key="6">
    <source>
        <dbReference type="ARBA" id="ARBA00022777"/>
    </source>
</evidence>
<dbReference type="FunFam" id="3.40.50.300:FF:000225">
    <property type="entry name" value="Thymidylate kinase"/>
    <property type="match status" value="1"/>
</dbReference>
<keyword evidence="5" id="KW-0547">Nucleotide-binding</keyword>
<dbReference type="PANTHER" id="PTHR10344">
    <property type="entry name" value="THYMIDYLATE KINASE"/>
    <property type="match status" value="1"/>
</dbReference>
<evidence type="ECO:0000256" key="7">
    <source>
        <dbReference type="ARBA" id="ARBA00022840"/>
    </source>
</evidence>
<protein>
    <recommendedName>
        <fullName evidence="2">dTMP kinase</fullName>
        <ecNumber evidence="2">2.7.4.9</ecNumber>
    </recommendedName>
</protein>